<proteinExistence type="predicted"/>
<evidence type="ECO:0000313" key="1">
    <source>
        <dbReference type="EMBL" id="SFN01059.1"/>
    </source>
</evidence>
<reference evidence="2" key="1">
    <citation type="submission" date="2016-10" db="EMBL/GenBank/DDBJ databases">
        <authorList>
            <person name="Varghese N."/>
            <person name="Submissions S."/>
        </authorList>
    </citation>
    <scope>NUCLEOTIDE SEQUENCE [LARGE SCALE GENOMIC DNA]</scope>
    <source>
        <strain evidence="2">XJ109</strain>
    </source>
</reference>
<dbReference type="RefSeq" id="WP_092907596.1">
    <property type="nucleotide sequence ID" value="NZ_FOUZ01000005.1"/>
</dbReference>
<dbReference type="EMBL" id="FOUZ01000005">
    <property type="protein sequence ID" value="SFN01059.1"/>
    <property type="molecule type" value="Genomic_DNA"/>
</dbReference>
<protein>
    <submittedName>
        <fullName evidence="1">Uncharacterized protein</fullName>
    </submittedName>
</protein>
<keyword evidence="2" id="KW-1185">Reference proteome</keyword>
<name>A0A1I4VIM0_9FLAO</name>
<gene>
    <name evidence="1" type="ORF">SAMN05421738_105164</name>
</gene>
<evidence type="ECO:0000313" key="2">
    <source>
        <dbReference type="Proteomes" id="UP000199149"/>
    </source>
</evidence>
<dbReference type="STRING" id="684065.SAMN05421738_105164"/>
<sequence>MIDIKDLIDQFDKNQESISLTLFELRKNFTNDYTLEQLKLIDKTIITTPTIMDFIADKLQFIENEEFLKTFNLEDIQYIYKLLTKYYPYDLQYRLGLISFTYIVLDKQEQALEMIDNLNGIIKEIELNIKNIVS</sequence>
<dbReference type="OrthoDB" id="1494474at2"/>
<dbReference type="AlphaFoldDB" id="A0A1I4VIM0"/>
<dbReference type="Proteomes" id="UP000199149">
    <property type="component" value="Unassembled WGS sequence"/>
</dbReference>
<organism evidence="1 2">
    <name type="scientific">Algoriella xinjiangensis</name>
    <dbReference type="NCBI Taxonomy" id="684065"/>
    <lineage>
        <taxon>Bacteria</taxon>
        <taxon>Pseudomonadati</taxon>
        <taxon>Bacteroidota</taxon>
        <taxon>Flavobacteriia</taxon>
        <taxon>Flavobacteriales</taxon>
        <taxon>Weeksellaceae</taxon>
        <taxon>Algoriella</taxon>
    </lineage>
</organism>
<accession>A0A1I4VIM0</accession>